<reference evidence="3 4" key="1">
    <citation type="journal article" date="2017" name="BMC Genomics">
        <title>Chromosome level assembly and secondary metabolite potential of the parasitic fungus Cordyceps militaris.</title>
        <authorList>
            <person name="Kramer G.J."/>
            <person name="Nodwell J.R."/>
        </authorList>
    </citation>
    <scope>NUCLEOTIDE SEQUENCE [LARGE SCALE GENOMIC DNA]</scope>
    <source>
        <strain evidence="3 4">ATCC 34164</strain>
    </source>
</reference>
<evidence type="ECO:0000256" key="2">
    <source>
        <dbReference type="SAM" id="Phobius"/>
    </source>
</evidence>
<proteinExistence type="predicted"/>
<feature type="transmembrane region" description="Helical" evidence="2">
    <location>
        <begin position="46"/>
        <end position="66"/>
    </location>
</feature>
<dbReference type="EMBL" id="CP023325">
    <property type="protein sequence ID" value="ATY64583.1"/>
    <property type="molecule type" value="Genomic_DNA"/>
</dbReference>
<dbReference type="OrthoDB" id="5217806at2759"/>
<sequence>MSDIRGYEIFHFVTDAALFVTLVASICFTICAAVRLRRRRDQARRVFSWVKIAWLMFTIAVFFGLLEIATITVTARFYETAYYSDSEIQGGEVDLVARIASGASALAHFFNVLAEVLLYLTLASFIRCLRYVAPRDEKHARRHKWSRYSVYVVSFGITILSLAVFSVGIYWIVLSEISSSSNGIAWDRFYNNYITAAAVMSLICQAVLVFLAVSMLIRSCVLRRKLRASKSVQKPMRYLIACCSLWVLRAAFNIYNTVIQIFDPDYFTPYVEARISFNEILSVVFMTWPVFISLVILYYLGLDRKTGLSSASSPLLMADGESQVASSEFLSSDQPLVTPMTERGIAPTLTPASQRPASLFDWDGVADAPPEYSPPATQQVVSSGTAAPLCTQAPIIRRPLPPSASRSTNEVVRRSGEVQEISAPLPDTEAQQAATPASSSMPARASQPLPNRTSLRRPIPPMASPSSTDNELMGLYHQADGRTPQSESSSALPSHDEAMGLYHQADGRPPASETDSSNMLPSHEETMGLFHQADGRPPGSSNRAVPPGNADFALFQPPATRPETISAPPSHDEAMGLYHQADGRMPQSEVLPPENEKKKK</sequence>
<dbReference type="Proteomes" id="UP000323067">
    <property type="component" value="Chromosome v"/>
</dbReference>
<feature type="compositionally biased region" description="Polar residues" evidence="1">
    <location>
        <begin position="429"/>
        <end position="441"/>
    </location>
</feature>
<feature type="region of interest" description="Disordered" evidence="1">
    <location>
        <begin position="363"/>
        <end position="600"/>
    </location>
</feature>
<keyword evidence="2" id="KW-1133">Transmembrane helix</keyword>
<gene>
    <name evidence="3" type="ORF">A9K55_004295</name>
</gene>
<accession>A0A2H4SNA4</accession>
<evidence type="ECO:0000313" key="3">
    <source>
        <dbReference type="EMBL" id="ATY64583.1"/>
    </source>
</evidence>
<dbReference type="AlphaFoldDB" id="A0A2H4SNA4"/>
<evidence type="ECO:0000313" key="4">
    <source>
        <dbReference type="Proteomes" id="UP000323067"/>
    </source>
</evidence>
<feature type="transmembrane region" description="Helical" evidence="2">
    <location>
        <begin position="193"/>
        <end position="217"/>
    </location>
</feature>
<organism evidence="3 4">
    <name type="scientific">Cordyceps militaris</name>
    <name type="common">Caterpillar fungus</name>
    <name type="synonym">Clavaria militaris</name>
    <dbReference type="NCBI Taxonomy" id="73501"/>
    <lineage>
        <taxon>Eukaryota</taxon>
        <taxon>Fungi</taxon>
        <taxon>Dikarya</taxon>
        <taxon>Ascomycota</taxon>
        <taxon>Pezizomycotina</taxon>
        <taxon>Sordariomycetes</taxon>
        <taxon>Hypocreomycetidae</taxon>
        <taxon>Hypocreales</taxon>
        <taxon>Cordycipitaceae</taxon>
        <taxon>Cordyceps</taxon>
    </lineage>
</organism>
<feature type="transmembrane region" description="Helical" evidence="2">
    <location>
        <begin position="238"/>
        <end position="255"/>
    </location>
</feature>
<feature type="transmembrane region" description="Helical" evidence="2">
    <location>
        <begin position="105"/>
        <end position="129"/>
    </location>
</feature>
<name>A0A2H4SNA4_CORMI</name>
<feature type="compositionally biased region" description="Polar residues" evidence="1">
    <location>
        <begin position="483"/>
        <end position="492"/>
    </location>
</feature>
<feature type="transmembrane region" description="Helical" evidence="2">
    <location>
        <begin position="12"/>
        <end position="34"/>
    </location>
</feature>
<protein>
    <submittedName>
        <fullName evidence="3">Uncharacterized protein</fullName>
    </submittedName>
</protein>
<evidence type="ECO:0000256" key="1">
    <source>
        <dbReference type="SAM" id="MobiDB-lite"/>
    </source>
</evidence>
<dbReference type="VEuPathDB" id="FungiDB:CCM_04366"/>
<dbReference type="VEuPathDB" id="FungiDB:A9K55_004295"/>
<keyword evidence="2" id="KW-0472">Membrane</keyword>
<feature type="compositionally biased region" description="Polar residues" evidence="1">
    <location>
        <begin position="375"/>
        <end position="385"/>
    </location>
</feature>
<feature type="transmembrane region" description="Helical" evidence="2">
    <location>
        <begin position="275"/>
        <end position="300"/>
    </location>
</feature>
<keyword evidence="2" id="KW-0812">Transmembrane</keyword>
<feature type="transmembrane region" description="Helical" evidence="2">
    <location>
        <begin position="150"/>
        <end position="173"/>
    </location>
</feature>